<dbReference type="CDD" id="cd07984">
    <property type="entry name" value="LPLAT_LABLAT-like"/>
    <property type="match status" value="1"/>
</dbReference>
<keyword evidence="3 6" id="KW-0808">Transferase</keyword>
<reference evidence="7 8" key="1">
    <citation type="submission" date="2020-04" db="EMBL/GenBank/DDBJ databases">
        <title>Vibrio sp. SM6, a novel species isolated from seawater.</title>
        <authorList>
            <person name="Wang X."/>
        </authorList>
    </citation>
    <scope>NUCLEOTIDE SEQUENCE [LARGE SCALE GENOMIC DNA]</scope>
    <source>
        <strain evidence="7 8">SM6</strain>
    </source>
</reference>
<evidence type="ECO:0000256" key="3">
    <source>
        <dbReference type="ARBA" id="ARBA00022679"/>
    </source>
</evidence>
<feature type="short sequence motif" description="HXXXXD motif" evidence="6">
    <location>
        <begin position="140"/>
        <end position="145"/>
    </location>
</feature>
<dbReference type="PANTHER" id="PTHR30606:SF4">
    <property type="entry name" value="LIPID A BIOSYNTHESIS MYRISTOYLTRANSFERASE"/>
    <property type="match status" value="1"/>
</dbReference>
<dbReference type="GO" id="GO:0036104">
    <property type="term" value="P:Kdo2-lipid A biosynthetic process"/>
    <property type="evidence" value="ECO:0007669"/>
    <property type="project" value="UniProtKB-UniRule"/>
</dbReference>
<comment type="caution">
    <text evidence="7">The sequence shown here is derived from an EMBL/GenBank/DDBJ whole genome shotgun (WGS) entry which is preliminary data.</text>
</comment>
<protein>
    <recommendedName>
        <fullName evidence="6">Lipid A biosynthesis acyltransferase</fullName>
        <ecNumber evidence="6">2.3.1.243</ecNumber>
    </recommendedName>
    <alternativeName>
        <fullName evidence="6">Kdo(2)-lauroyl-lipid IV(A) acyltransferase</fullName>
    </alternativeName>
</protein>
<evidence type="ECO:0000256" key="2">
    <source>
        <dbReference type="ARBA" id="ARBA00022519"/>
    </source>
</evidence>
<dbReference type="EMBL" id="JABAIK010000010">
    <property type="protein sequence ID" value="NLS13551.1"/>
    <property type="molecule type" value="Genomic_DNA"/>
</dbReference>
<dbReference type="GO" id="GO:0016747">
    <property type="term" value="F:acyltransferase activity, transferring groups other than amino-acyl groups"/>
    <property type="evidence" value="ECO:0007669"/>
    <property type="project" value="InterPro"/>
</dbReference>
<dbReference type="Pfam" id="PF03279">
    <property type="entry name" value="Lip_A_acyltrans"/>
    <property type="match status" value="1"/>
</dbReference>
<dbReference type="InterPro" id="IPR011921">
    <property type="entry name" value="Lipid_A_MsbB"/>
</dbReference>
<accession>A0A7X8TRL9</accession>
<name>A0A7X8TRL9_9VIBR</name>
<dbReference type="UniPathway" id="UPA00030"/>
<dbReference type="PIRSF" id="PIRSF026649">
    <property type="entry name" value="MsbB"/>
    <property type="match status" value="1"/>
</dbReference>
<comment type="similarity">
    <text evidence="6">Belongs to the LpxL/LpxM/LpxP family. LpxM subfamily.</text>
</comment>
<feature type="transmembrane region" description="Helical" evidence="6">
    <location>
        <begin position="24"/>
        <end position="41"/>
    </location>
</feature>
<dbReference type="Proteomes" id="UP000535589">
    <property type="component" value="Unassembled WGS sequence"/>
</dbReference>
<dbReference type="GO" id="GO:0009276">
    <property type="term" value="C:Gram-negative-bacterium-type cell wall"/>
    <property type="evidence" value="ECO:0007669"/>
    <property type="project" value="InterPro"/>
</dbReference>
<evidence type="ECO:0000256" key="4">
    <source>
        <dbReference type="ARBA" id="ARBA00023136"/>
    </source>
</evidence>
<organism evidence="7 8">
    <name type="scientific">Vibrio agarilyticus</name>
    <dbReference type="NCBI Taxonomy" id="2726741"/>
    <lineage>
        <taxon>Bacteria</taxon>
        <taxon>Pseudomonadati</taxon>
        <taxon>Pseudomonadota</taxon>
        <taxon>Gammaproteobacteria</taxon>
        <taxon>Vibrionales</taxon>
        <taxon>Vibrionaceae</taxon>
        <taxon>Vibrio</taxon>
    </lineage>
</organism>
<keyword evidence="6" id="KW-0448">Lipopolysaccharide biosynthesis</keyword>
<evidence type="ECO:0000313" key="7">
    <source>
        <dbReference type="EMBL" id="NLS13551.1"/>
    </source>
</evidence>
<dbReference type="EC" id="2.3.1.243" evidence="6"/>
<keyword evidence="6" id="KW-0812">Transmembrane</keyword>
<proteinExistence type="inferred from homology"/>
<gene>
    <name evidence="6" type="primary">lpxM</name>
    <name evidence="7" type="ORF">HGP28_11675</name>
</gene>
<dbReference type="UniPathway" id="UPA00360">
    <property type="reaction ID" value="UER00486"/>
</dbReference>
<comment type="pathway">
    <text evidence="6">Bacterial outer membrane biogenesis; lipopolysaccharide biosynthesis.</text>
</comment>
<dbReference type="RefSeq" id="WP_168836646.1">
    <property type="nucleotide sequence ID" value="NZ_JABAIK010000010.1"/>
</dbReference>
<evidence type="ECO:0000256" key="6">
    <source>
        <dbReference type="HAMAP-Rule" id="MF_01944"/>
    </source>
</evidence>
<evidence type="ECO:0000313" key="8">
    <source>
        <dbReference type="Proteomes" id="UP000535589"/>
    </source>
</evidence>
<dbReference type="InterPro" id="IPR004960">
    <property type="entry name" value="LipA_acyltrans"/>
</dbReference>
<sequence length="324" mass="37545">MTKSDLAANAYNPTFQWRFLSPKYWGIWLALLVGVPISLLPKRWHIAMARLAAKYLAQKRRGTVRNIWVNLSLCFPEKSDAEKQKIVQDCLTTAGAFLLSFPRISLLGRRYLESHSEIQGLEHLEAVRARGDNVILLTPHTWAIDVLPILLAAKGSPVVAMVKQQKNPVADWLMHRQRMQFDTSRIFERSAGIKPYMKSIREGYLGYYLPDQDHGRELSVFSHFFATEKATLPGLGKLAKLSRAKVVPCFTRFDLTTGRYHIDIYPEWHDFPSNDDAIDTRRMNAYLEQVLTEHLEQYMWIFQLLRTRPDPDEISPYKDPKWLN</sequence>
<dbReference type="GO" id="GO:0005886">
    <property type="term" value="C:plasma membrane"/>
    <property type="evidence" value="ECO:0007669"/>
    <property type="project" value="UniProtKB-SubCell"/>
</dbReference>
<evidence type="ECO:0000256" key="5">
    <source>
        <dbReference type="ARBA" id="ARBA00023315"/>
    </source>
</evidence>
<comment type="subcellular location">
    <subcellularLocation>
        <location evidence="6">Cell inner membrane</location>
        <topology evidence="6">Single-pass membrane protein</topology>
    </subcellularLocation>
</comment>
<keyword evidence="5 6" id="KW-0012">Acyltransferase</keyword>
<comment type="catalytic activity">
    <reaction evidence="6">
        <text>an alpha-Kdo-(2-&gt;4)-alpha-Kdo-(2-&gt;6)-(acyl)-lipid IVA + a fatty acyl-[ACP] = an alpha-Kdo-(2-&gt;4)-alpha-Kdo-(2-&gt;6)-lipid A + holo-[ACP]</text>
        <dbReference type="Rhea" id="RHEA:69400"/>
        <dbReference type="Rhea" id="RHEA-COMP:9685"/>
        <dbReference type="Rhea" id="RHEA-COMP:14125"/>
        <dbReference type="ChEBI" id="CHEBI:64479"/>
        <dbReference type="ChEBI" id="CHEBI:138651"/>
        <dbReference type="ChEBI" id="CHEBI:176430"/>
        <dbReference type="ChEBI" id="CHEBI:176431"/>
        <dbReference type="EC" id="2.3.1.243"/>
    </reaction>
</comment>
<dbReference type="HAMAP" id="MF_01944">
    <property type="entry name" value="Lipid_A_LpxM"/>
    <property type="match status" value="1"/>
</dbReference>
<comment type="function">
    <text evidence="6">Catalyzes the transfer of an acyl chain from an acyl-[acyl-carrier-protein] (ACP) to a Kdo(2)-(acyl)-lipid IV(A) to form a Kdo(2)-lipid A.</text>
</comment>
<keyword evidence="4 6" id="KW-0472">Membrane</keyword>
<keyword evidence="1 6" id="KW-1003">Cell membrane</keyword>
<dbReference type="PANTHER" id="PTHR30606">
    <property type="entry name" value="LIPID A BIOSYNTHESIS LAUROYL ACYLTRANSFERASE"/>
    <property type="match status" value="1"/>
</dbReference>
<evidence type="ECO:0000256" key="1">
    <source>
        <dbReference type="ARBA" id="ARBA00022475"/>
    </source>
</evidence>
<comment type="pathway">
    <text evidence="6">Glycolipid biosynthesis; KDO(2)-lipid A biosynthesis; KDO(2)-lipid A from CMP-3-deoxy-D-manno-octulosonate and lipid IV(A): step 4/4.</text>
</comment>
<keyword evidence="8" id="KW-1185">Reference proteome</keyword>
<keyword evidence="2 6" id="KW-0997">Cell inner membrane</keyword>
<keyword evidence="6" id="KW-1133">Transmembrane helix</keyword>
<dbReference type="AlphaFoldDB" id="A0A7X8TRL9"/>
<dbReference type="NCBIfam" id="NF006507">
    <property type="entry name" value="PRK08943.1"/>
    <property type="match status" value="1"/>
</dbReference>
<dbReference type="GO" id="GO:0009103">
    <property type="term" value="P:lipopolysaccharide biosynthetic process"/>
    <property type="evidence" value="ECO:0007669"/>
    <property type="project" value="UniProtKB-UniRule"/>
</dbReference>